<reference evidence="16 17" key="1">
    <citation type="submission" date="2020-08" db="EMBL/GenBank/DDBJ databases">
        <title>Genomic Encyclopedia of Type Strains, Phase IV (KMG-IV): sequencing the most valuable type-strain genomes for metagenomic binning, comparative biology and taxonomic classification.</title>
        <authorList>
            <person name="Goeker M."/>
        </authorList>
    </citation>
    <scope>NUCLEOTIDE SEQUENCE [LARGE SCALE GENOMIC DNA]</scope>
    <source>
        <strain evidence="16 17">DSM 21255</strain>
    </source>
</reference>
<dbReference type="NCBIfam" id="NF008139">
    <property type="entry name" value="PRK10887.1"/>
    <property type="match status" value="1"/>
</dbReference>
<feature type="binding site" evidence="9">
    <location>
        <position position="248"/>
    </location>
    <ligand>
        <name>Mg(2+)</name>
        <dbReference type="ChEBI" id="CHEBI:18420"/>
    </ligand>
</feature>
<dbReference type="InterPro" id="IPR005841">
    <property type="entry name" value="Alpha-D-phosphohexomutase_SF"/>
</dbReference>
<dbReference type="InterPro" id="IPR005844">
    <property type="entry name" value="A-D-PHexomutase_a/b/a-I"/>
</dbReference>
<dbReference type="InterPro" id="IPR050060">
    <property type="entry name" value="Phosphoglucosamine_mutase"/>
</dbReference>
<dbReference type="SUPFAM" id="SSF55957">
    <property type="entry name" value="Phosphoglucomutase, C-terminal domain"/>
    <property type="match status" value="1"/>
</dbReference>
<dbReference type="GO" id="GO:0000287">
    <property type="term" value="F:magnesium ion binding"/>
    <property type="evidence" value="ECO:0007669"/>
    <property type="project" value="UniProtKB-UniRule"/>
</dbReference>
<dbReference type="Pfam" id="PF00408">
    <property type="entry name" value="PGM_PMM_IV"/>
    <property type="match status" value="1"/>
</dbReference>
<dbReference type="InterPro" id="IPR016055">
    <property type="entry name" value="A-D-PHexomutase_a/b/a-I/II/III"/>
</dbReference>
<evidence type="ECO:0000259" key="14">
    <source>
        <dbReference type="Pfam" id="PF02879"/>
    </source>
</evidence>
<dbReference type="PROSITE" id="PS00710">
    <property type="entry name" value="PGM_PMM"/>
    <property type="match status" value="1"/>
</dbReference>
<dbReference type="InterPro" id="IPR036900">
    <property type="entry name" value="A-D-PHexomutase_C_sf"/>
</dbReference>
<accession>A0A841R3Z1</accession>
<dbReference type="Pfam" id="PF02879">
    <property type="entry name" value="PGM_PMM_II"/>
    <property type="match status" value="1"/>
</dbReference>
<evidence type="ECO:0000256" key="7">
    <source>
        <dbReference type="ARBA" id="ARBA00066330"/>
    </source>
</evidence>
<dbReference type="PANTHER" id="PTHR42946">
    <property type="entry name" value="PHOSPHOHEXOSE MUTASE"/>
    <property type="match status" value="1"/>
</dbReference>
<evidence type="ECO:0000256" key="2">
    <source>
        <dbReference type="ARBA" id="ARBA00022553"/>
    </source>
</evidence>
<evidence type="ECO:0000256" key="3">
    <source>
        <dbReference type="ARBA" id="ARBA00022723"/>
    </source>
</evidence>
<dbReference type="GO" id="GO:0004615">
    <property type="term" value="F:phosphomannomutase activity"/>
    <property type="evidence" value="ECO:0007669"/>
    <property type="project" value="TreeGrafter"/>
</dbReference>
<evidence type="ECO:0000256" key="9">
    <source>
        <dbReference type="HAMAP-Rule" id="MF_01554"/>
    </source>
</evidence>
<name>A0A841R3Z1_9FIRM</name>
<dbReference type="FunFam" id="3.40.120.10:FF:000002">
    <property type="entry name" value="Phosphoglucosamine mutase"/>
    <property type="match status" value="1"/>
</dbReference>
<dbReference type="PANTHER" id="PTHR42946:SF1">
    <property type="entry name" value="PHOSPHOGLUCOMUTASE (ALPHA-D-GLUCOSE-1,6-BISPHOSPHATE-DEPENDENT)"/>
    <property type="match status" value="1"/>
</dbReference>
<keyword evidence="5 9" id="KW-0413">Isomerase</keyword>
<dbReference type="GeneID" id="93485831"/>
<dbReference type="PRINTS" id="PR00509">
    <property type="entry name" value="PGMPMM"/>
</dbReference>
<dbReference type="RefSeq" id="WP_159823063.1">
    <property type="nucleotide sequence ID" value="NZ_CABWNB010000003.1"/>
</dbReference>
<evidence type="ECO:0000256" key="1">
    <source>
        <dbReference type="ARBA" id="ARBA00010231"/>
    </source>
</evidence>
<evidence type="ECO:0000256" key="10">
    <source>
        <dbReference type="RuleBase" id="RU004326"/>
    </source>
</evidence>
<feature type="active site" description="Phosphoserine intermediate" evidence="9">
    <location>
        <position position="103"/>
    </location>
</feature>
<comment type="function">
    <text evidence="9 11">Catalyzes the conversion of glucosamine-6-phosphate to glucosamine-1-phosphate.</text>
</comment>
<dbReference type="InterPro" id="IPR005843">
    <property type="entry name" value="A-D-PHexomutase_C"/>
</dbReference>
<comment type="similarity">
    <text evidence="1 9 10">Belongs to the phosphohexose mutase family.</text>
</comment>
<dbReference type="Gene3D" id="3.30.310.50">
    <property type="entry name" value="Alpha-D-phosphohexomutase, C-terminal domain"/>
    <property type="match status" value="1"/>
</dbReference>
<proteinExistence type="inferred from homology"/>
<dbReference type="EMBL" id="JACHHI010000002">
    <property type="protein sequence ID" value="MBB6477528.1"/>
    <property type="molecule type" value="Genomic_DNA"/>
</dbReference>
<dbReference type="CDD" id="cd05802">
    <property type="entry name" value="GlmM"/>
    <property type="match status" value="1"/>
</dbReference>
<feature type="binding site" evidence="9">
    <location>
        <position position="246"/>
    </location>
    <ligand>
        <name>Mg(2+)</name>
        <dbReference type="ChEBI" id="CHEBI:18420"/>
    </ligand>
</feature>
<dbReference type="NCBIfam" id="TIGR01455">
    <property type="entry name" value="glmM"/>
    <property type="match status" value="1"/>
</dbReference>
<dbReference type="GO" id="GO:0009252">
    <property type="term" value="P:peptidoglycan biosynthetic process"/>
    <property type="evidence" value="ECO:0007669"/>
    <property type="project" value="TreeGrafter"/>
</dbReference>
<keyword evidence="17" id="KW-1185">Reference proteome</keyword>
<feature type="domain" description="Alpha-D-phosphohexomutase alpha/beta/alpha" evidence="13">
    <location>
        <begin position="3"/>
        <end position="135"/>
    </location>
</feature>
<comment type="cofactor">
    <cofactor evidence="9">
        <name>Mg(2+)</name>
        <dbReference type="ChEBI" id="CHEBI:18420"/>
    </cofactor>
    <text evidence="9">Binds 1 Mg(2+) ion per subunit.</text>
</comment>
<dbReference type="FunFam" id="3.30.310.50:FF:000001">
    <property type="entry name" value="Phosphoglucosamine mutase"/>
    <property type="match status" value="1"/>
</dbReference>
<keyword evidence="4 9" id="KW-0460">Magnesium</keyword>
<dbReference type="SUPFAM" id="SSF53738">
    <property type="entry name" value="Phosphoglucomutase, first 3 domains"/>
    <property type="match status" value="3"/>
</dbReference>
<dbReference type="GO" id="GO:0005829">
    <property type="term" value="C:cytosol"/>
    <property type="evidence" value="ECO:0007669"/>
    <property type="project" value="TreeGrafter"/>
</dbReference>
<comment type="caution">
    <text evidence="16">The sequence shown here is derived from an EMBL/GenBank/DDBJ whole genome shotgun (WGS) entry which is preliminary data.</text>
</comment>
<dbReference type="GO" id="GO:0005975">
    <property type="term" value="P:carbohydrate metabolic process"/>
    <property type="evidence" value="ECO:0007669"/>
    <property type="project" value="InterPro"/>
</dbReference>
<comment type="catalytic activity">
    <reaction evidence="6 9 11">
        <text>alpha-D-glucosamine 1-phosphate = D-glucosamine 6-phosphate</text>
        <dbReference type="Rhea" id="RHEA:23424"/>
        <dbReference type="ChEBI" id="CHEBI:58516"/>
        <dbReference type="ChEBI" id="CHEBI:58725"/>
        <dbReference type="EC" id="5.4.2.10"/>
    </reaction>
</comment>
<dbReference type="AlphaFoldDB" id="A0A841R3Z1"/>
<dbReference type="Pfam" id="PF02880">
    <property type="entry name" value="PGM_PMM_III"/>
    <property type="match status" value="1"/>
</dbReference>
<evidence type="ECO:0000256" key="11">
    <source>
        <dbReference type="RuleBase" id="RU004327"/>
    </source>
</evidence>
<dbReference type="HAMAP" id="MF_01554_B">
    <property type="entry name" value="GlmM_B"/>
    <property type="match status" value="1"/>
</dbReference>
<dbReference type="OrthoDB" id="9806956at2"/>
<feature type="domain" description="Alpha-D-phosphohexomutase C-terminal" evidence="12">
    <location>
        <begin position="379"/>
        <end position="442"/>
    </location>
</feature>
<gene>
    <name evidence="9" type="primary">glmM</name>
    <name evidence="16" type="ORF">HNR45_000558</name>
</gene>
<evidence type="ECO:0000256" key="5">
    <source>
        <dbReference type="ARBA" id="ARBA00023235"/>
    </source>
</evidence>
<comment type="PTM">
    <text evidence="9">Activated by phosphorylation.</text>
</comment>
<dbReference type="Pfam" id="PF02878">
    <property type="entry name" value="PGM_PMM_I"/>
    <property type="match status" value="1"/>
</dbReference>
<evidence type="ECO:0000313" key="16">
    <source>
        <dbReference type="EMBL" id="MBB6477528.1"/>
    </source>
</evidence>
<feature type="domain" description="Alpha-D-phosphohexomutase alpha/beta/alpha" evidence="15">
    <location>
        <begin position="261"/>
        <end position="373"/>
    </location>
</feature>
<dbReference type="InterPro" id="IPR016066">
    <property type="entry name" value="A-D-PHexomutase_CS"/>
</dbReference>
<evidence type="ECO:0000313" key="17">
    <source>
        <dbReference type="Proteomes" id="UP000591941"/>
    </source>
</evidence>
<feature type="binding site" description="via phosphate group" evidence="9">
    <location>
        <position position="103"/>
    </location>
    <ligand>
        <name>Mg(2+)</name>
        <dbReference type="ChEBI" id="CHEBI:18420"/>
    </ligand>
</feature>
<dbReference type="EC" id="5.4.2.10" evidence="7 9"/>
<evidence type="ECO:0000259" key="15">
    <source>
        <dbReference type="Pfam" id="PF02880"/>
    </source>
</evidence>
<evidence type="ECO:0000259" key="12">
    <source>
        <dbReference type="Pfam" id="PF00408"/>
    </source>
</evidence>
<keyword evidence="2 9" id="KW-0597">Phosphoprotein</keyword>
<dbReference type="GO" id="GO:0008966">
    <property type="term" value="F:phosphoglucosamine mutase activity"/>
    <property type="evidence" value="ECO:0007669"/>
    <property type="project" value="UniProtKB-UniRule"/>
</dbReference>
<evidence type="ECO:0000259" key="13">
    <source>
        <dbReference type="Pfam" id="PF02878"/>
    </source>
</evidence>
<dbReference type="Gene3D" id="3.40.120.10">
    <property type="entry name" value="Alpha-D-Glucose-1,6-Bisphosphate, subunit A, domain 3"/>
    <property type="match status" value="3"/>
</dbReference>
<keyword evidence="3 9" id="KW-0479">Metal-binding</keyword>
<protein>
    <recommendedName>
        <fullName evidence="8 9">Phosphoglucosamine mutase</fullName>
        <ecNumber evidence="7 9">5.4.2.10</ecNumber>
    </recommendedName>
</protein>
<feature type="modified residue" description="Phosphoserine" evidence="9">
    <location>
        <position position="103"/>
    </location>
</feature>
<feature type="domain" description="Alpha-D-phosphohexomutase alpha/beta/alpha" evidence="14">
    <location>
        <begin position="162"/>
        <end position="257"/>
    </location>
</feature>
<dbReference type="InterPro" id="IPR006352">
    <property type="entry name" value="GlmM_bact"/>
</dbReference>
<dbReference type="FunFam" id="3.40.120.10:FF:000001">
    <property type="entry name" value="Phosphoglucosamine mutase"/>
    <property type="match status" value="1"/>
</dbReference>
<feature type="binding site" evidence="9">
    <location>
        <position position="244"/>
    </location>
    <ligand>
        <name>Mg(2+)</name>
        <dbReference type="ChEBI" id="CHEBI:18420"/>
    </ligand>
</feature>
<evidence type="ECO:0000256" key="4">
    <source>
        <dbReference type="ARBA" id="ARBA00022842"/>
    </source>
</evidence>
<dbReference type="InterPro" id="IPR005846">
    <property type="entry name" value="A-D-PHexomutase_a/b/a-III"/>
</dbReference>
<sequence>MARLFGTDGVRGVVNETLTPELAFHLGRAAAVFFVRGDDACARPRFLIGFDTRISGTMLAAALAAGVCSAGGDVDIVGVIPTPGVAYLTRTGDYKAGVVISASHNPYPDNGIKFFDCDGFKLTDAAEDEIEAMLRGDALDNNARPTADAVGRIQLIPEAAQRYADYIAASAPCRLDGLKIIVDAAHGAASAVTPAVLRKLGAEVIAIASEPNGVNINSGVGSTHPELLRERVLAEGADAGVANDGDSDRCLLIDETGAVLDGDHILLLAAQQLKSQNKLKNDTVVATVMSNIGFKKALEKMGLKAVFTSVGDRYVLEEMRAHDYVLGGEQSGHVIFLDYNTTGDGVLTAVQTLAIMKQSGRKLSELAQLMTTYPQILRNVRVYDKESWQDNPFIMAAIGEAEDELGENGRVLVRASGTEPLLRVMAEGPDHDQLERIVTDICTIIQREIGSEE</sequence>
<dbReference type="InterPro" id="IPR005845">
    <property type="entry name" value="A-D-PHexomutase_a/b/a-II"/>
</dbReference>
<organism evidence="16 17">
    <name type="scientific">Negativicoccus succinicivorans</name>
    <dbReference type="NCBI Taxonomy" id="620903"/>
    <lineage>
        <taxon>Bacteria</taxon>
        <taxon>Bacillati</taxon>
        <taxon>Bacillota</taxon>
        <taxon>Negativicutes</taxon>
        <taxon>Veillonellales</taxon>
        <taxon>Veillonellaceae</taxon>
        <taxon>Negativicoccus</taxon>
    </lineage>
</organism>
<evidence type="ECO:0000256" key="6">
    <source>
        <dbReference type="ARBA" id="ARBA00050364"/>
    </source>
</evidence>
<dbReference type="GO" id="GO:0006048">
    <property type="term" value="P:UDP-N-acetylglucosamine biosynthetic process"/>
    <property type="evidence" value="ECO:0007669"/>
    <property type="project" value="TreeGrafter"/>
</dbReference>
<evidence type="ECO:0000256" key="8">
    <source>
        <dbReference type="ARBA" id="ARBA00068193"/>
    </source>
</evidence>
<dbReference type="Proteomes" id="UP000591941">
    <property type="component" value="Unassembled WGS sequence"/>
</dbReference>